<dbReference type="InterPro" id="IPR050639">
    <property type="entry name" value="SSR_resolvase"/>
</dbReference>
<evidence type="ECO:0000256" key="1">
    <source>
        <dbReference type="SAM" id="Coils"/>
    </source>
</evidence>
<dbReference type="CDD" id="cd00338">
    <property type="entry name" value="Ser_Recombinase"/>
    <property type="match status" value="1"/>
</dbReference>
<accession>A0A174H8E7</accession>
<gene>
    <name evidence="4" type="primary">tnpR_4</name>
    <name evidence="4" type="ORF">ERS852476_03668</name>
</gene>
<protein>
    <submittedName>
        <fullName evidence="4">Transposon Tn1000 resolvase</fullName>
    </submittedName>
</protein>
<dbReference type="InterPro" id="IPR006119">
    <property type="entry name" value="Resolv_N"/>
</dbReference>
<dbReference type="AlphaFoldDB" id="A0A174H8E7"/>
<evidence type="ECO:0000259" key="3">
    <source>
        <dbReference type="PROSITE" id="PS51737"/>
    </source>
</evidence>
<evidence type="ECO:0000313" key="5">
    <source>
        <dbReference type="Proteomes" id="UP000095645"/>
    </source>
</evidence>
<dbReference type="Pfam" id="PF07508">
    <property type="entry name" value="Recombinase"/>
    <property type="match status" value="1"/>
</dbReference>
<feature type="domain" description="Resolvase/invertase-type recombinase catalytic" evidence="2">
    <location>
        <begin position="1"/>
        <end position="139"/>
    </location>
</feature>
<organism evidence="4 5">
    <name type="scientific">Blautia obeum</name>
    <dbReference type="NCBI Taxonomy" id="40520"/>
    <lineage>
        <taxon>Bacteria</taxon>
        <taxon>Bacillati</taxon>
        <taxon>Bacillota</taxon>
        <taxon>Clostridia</taxon>
        <taxon>Lachnospirales</taxon>
        <taxon>Lachnospiraceae</taxon>
        <taxon>Blautia</taxon>
    </lineage>
</organism>
<keyword evidence="1" id="KW-0175">Coiled coil</keyword>
<reference evidence="4 5" key="1">
    <citation type="submission" date="2015-09" db="EMBL/GenBank/DDBJ databases">
        <authorList>
            <consortium name="Pathogen Informatics"/>
        </authorList>
    </citation>
    <scope>NUCLEOTIDE SEQUENCE [LARGE SCALE GENOMIC DNA]</scope>
    <source>
        <strain evidence="4 5">2789STDY5834861</strain>
    </source>
</reference>
<dbReference type="InterPro" id="IPR038109">
    <property type="entry name" value="DNA_bind_recomb_sf"/>
</dbReference>
<dbReference type="EMBL" id="CYZP01000057">
    <property type="protein sequence ID" value="CUO69707.1"/>
    <property type="molecule type" value="Genomic_DNA"/>
</dbReference>
<evidence type="ECO:0000313" key="4">
    <source>
        <dbReference type="EMBL" id="CUO69707.1"/>
    </source>
</evidence>
<dbReference type="GO" id="GO:0000150">
    <property type="term" value="F:DNA strand exchange activity"/>
    <property type="evidence" value="ECO:0007669"/>
    <property type="project" value="InterPro"/>
</dbReference>
<dbReference type="Pfam" id="PF00239">
    <property type="entry name" value="Resolvase"/>
    <property type="match status" value="1"/>
</dbReference>
<dbReference type="PANTHER" id="PTHR30461">
    <property type="entry name" value="DNA-INVERTASE FROM LAMBDOID PROPHAGE"/>
    <property type="match status" value="1"/>
</dbReference>
<feature type="domain" description="Recombinase" evidence="3">
    <location>
        <begin position="147"/>
        <end position="278"/>
    </location>
</feature>
<name>A0A174H8E7_9FIRM</name>
<dbReference type="PROSITE" id="PS51737">
    <property type="entry name" value="RECOMBINASE_DNA_BIND"/>
    <property type="match status" value="1"/>
</dbReference>
<proteinExistence type="predicted"/>
<dbReference type="Gene3D" id="3.90.1750.20">
    <property type="entry name" value="Putative Large Serine Recombinase, Chain B, Domain 2"/>
    <property type="match status" value="1"/>
</dbReference>
<dbReference type="SMART" id="SM00857">
    <property type="entry name" value="Resolvase"/>
    <property type="match status" value="1"/>
</dbReference>
<evidence type="ECO:0000259" key="2">
    <source>
        <dbReference type="PROSITE" id="PS51736"/>
    </source>
</evidence>
<dbReference type="Pfam" id="PF13408">
    <property type="entry name" value="Zn_ribbon_recom"/>
    <property type="match status" value="1"/>
</dbReference>
<dbReference type="InterPro" id="IPR036162">
    <property type="entry name" value="Resolvase-like_N_sf"/>
</dbReference>
<dbReference type="PROSITE" id="PS51736">
    <property type="entry name" value="RECOMBINASES_3"/>
    <property type="match status" value="1"/>
</dbReference>
<dbReference type="PANTHER" id="PTHR30461:SF23">
    <property type="entry name" value="DNA RECOMBINASE-RELATED"/>
    <property type="match status" value="1"/>
</dbReference>
<feature type="coiled-coil region" evidence="1">
    <location>
        <begin position="419"/>
        <end position="453"/>
    </location>
</feature>
<dbReference type="GO" id="GO:0003677">
    <property type="term" value="F:DNA binding"/>
    <property type="evidence" value="ECO:0007669"/>
    <property type="project" value="InterPro"/>
</dbReference>
<dbReference type="InterPro" id="IPR025827">
    <property type="entry name" value="Zn_ribbon_recom_dom"/>
</dbReference>
<dbReference type="InterPro" id="IPR011109">
    <property type="entry name" value="DNA_bind_recombinase_dom"/>
</dbReference>
<sequence>MQVDGYSLDAQRDKLRKYAAYEDMVVAGEYSDEGFSGKNIQGRQEFQRMLNDIQDCKDGVSYVLVFKLSRFGRNAADVLNSLQLMQDFGVNLICVEDGIDSSKDAGKLMISVLSAVAEIERENIRTQTMAGREQKAREGKWNGGFAPYGYKLENGNLVIAEDEVEVIRVIYDRYIHTNEGVAGVAKYLNRNGYVKKLRQNNTIPGFSRDFVKNVLYNPVYMGKIAYGRRRTEKKQGTRNEIHVVEQSEFPVYEGQHEAIISEEDWYLAQEKRKINSFKREKVNNPDHAHILSGILKCPCCGKSMYGNIAKAHSKDKKTRYYYYCKNTVTPTGHECSFRLNIEQTEINKFVAKIISAMVNNPRFVEAIQAKIGTAVDTEDMEKQIAVLQGQLKQAFGTKSRLERQMDTLDINDAHYDRKILDLQRRYDEQYDTIEEIEVQIGELQSQIRSIQQEKISGDNIYRLLLAFDEVYHSATEAEQKEFMKAFIERIEMFPEKRKDGSWIKKIVFNFPVPVDGEEVKELPLETETTVETVALLSQLKQKPDDYINVTIELDDMDITSAETKATYDEIKKYVAEHNAGMKVSNLYISQVKRKCGIEVGKNYNLPKNEDSRQPQCPEDK</sequence>
<dbReference type="Gene3D" id="3.40.50.1390">
    <property type="entry name" value="Resolvase, N-terminal catalytic domain"/>
    <property type="match status" value="1"/>
</dbReference>
<dbReference type="SUPFAM" id="SSF53041">
    <property type="entry name" value="Resolvase-like"/>
    <property type="match status" value="1"/>
</dbReference>
<dbReference type="Proteomes" id="UP000095645">
    <property type="component" value="Unassembled WGS sequence"/>
</dbReference>